<evidence type="ECO:0000313" key="1">
    <source>
        <dbReference type="EMBL" id="MWB98498.1"/>
    </source>
</evidence>
<dbReference type="EMBL" id="WSTA01000028">
    <property type="protein sequence ID" value="MWB98498.1"/>
    <property type="molecule type" value="Genomic_DNA"/>
</dbReference>
<evidence type="ECO:0000313" key="2">
    <source>
        <dbReference type="Proteomes" id="UP000438182"/>
    </source>
</evidence>
<reference evidence="1 2" key="1">
    <citation type="submission" date="2019-12" db="EMBL/GenBank/DDBJ databases">
        <authorList>
            <person name="Kim Y.S."/>
        </authorList>
    </citation>
    <scope>NUCLEOTIDE SEQUENCE [LARGE SCALE GENOMIC DNA]</scope>
    <source>
        <strain evidence="1 2">MMS17-SY077</strain>
    </source>
</reference>
<dbReference type="AlphaFoldDB" id="A0A6I4NVS6"/>
<comment type="caution">
    <text evidence="1">The sequence shown here is derived from an EMBL/GenBank/DDBJ whole genome shotgun (WGS) entry which is preliminary data.</text>
</comment>
<evidence type="ECO:0008006" key="3">
    <source>
        <dbReference type="Google" id="ProtNLM"/>
    </source>
</evidence>
<organism evidence="1 2">
    <name type="scientific">Agromyces seonyuensis</name>
    <dbReference type="NCBI Taxonomy" id="2662446"/>
    <lineage>
        <taxon>Bacteria</taxon>
        <taxon>Bacillati</taxon>
        <taxon>Actinomycetota</taxon>
        <taxon>Actinomycetes</taxon>
        <taxon>Micrococcales</taxon>
        <taxon>Microbacteriaceae</taxon>
        <taxon>Agromyces</taxon>
    </lineage>
</organism>
<dbReference type="Proteomes" id="UP000438182">
    <property type="component" value="Unassembled WGS sequence"/>
</dbReference>
<accession>A0A6I4NVS6</accession>
<name>A0A6I4NVS6_9MICO</name>
<proteinExistence type="predicted"/>
<protein>
    <recommendedName>
        <fullName evidence="3">MmcQ/YjbR family DNA-binding protein</fullName>
    </recommendedName>
</protein>
<gene>
    <name evidence="1" type="ORF">GB864_08045</name>
</gene>
<sequence>MTMSAAEQFDLLADLLRADPDLDVDRRDSSLVVGERAFAHLDGTALVVLLPESRAVDLIDRDIAKPAAGDAPDGAHWVSIDDTSDWNELANEAHTFARGRLPGRES</sequence>
<keyword evidence="2" id="KW-1185">Reference proteome</keyword>